<gene>
    <name evidence="2" type="ORF">E2F49_08075</name>
</gene>
<dbReference type="Proteomes" id="UP000295543">
    <property type="component" value="Unassembled WGS sequence"/>
</dbReference>
<keyword evidence="1" id="KW-0732">Signal</keyword>
<evidence type="ECO:0000313" key="2">
    <source>
        <dbReference type="EMBL" id="TDK33927.1"/>
    </source>
</evidence>
<dbReference type="EMBL" id="SMTG01000002">
    <property type="protein sequence ID" value="TDK33927.1"/>
    <property type="molecule type" value="Genomic_DNA"/>
</dbReference>
<dbReference type="RefSeq" id="WP_133393322.1">
    <property type="nucleotide sequence ID" value="NZ_SMTG01000002.1"/>
</dbReference>
<evidence type="ECO:0000256" key="1">
    <source>
        <dbReference type="SAM" id="SignalP"/>
    </source>
</evidence>
<feature type="signal peptide" evidence="1">
    <location>
        <begin position="1"/>
        <end position="26"/>
    </location>
</feature>
<accession>A0A4R5UF11</accession>
<dbReference type="Pfam" id="PF12098">
    <property type="entry name" value="DUF3574"/>
    <property type="match status" value="1"/>
</dbReference>
<dbReference type="AlphaFoldDB" id="A0A4R5UF11"/>
<feature type="chain" id="PRO_5020697576" evidence="1">
    <location>
        <begin position="27"/>
        <end position="160"/>
    </location>
</feature>
<organism evidence="2 3">
    <name type="scientific">Luteimonas terrae</name>
    <dbReference type="NCBI Taxonomy" id="1530191"/>
    <lineage>
        <taxon>Bacteria</taxon>
        <taxon>Pseudomonadati</taxon>
        <taxon>Pseudomonadota</taxon>
        <taxon>Gammaproteobacteria</taxon>
        <taxon>Lysobacterales</taxon>
        <taxon>Lysobacteraceae</taxon>
        <taxon>Luteimonas</taxon>
    </lineage>
</organism>
<evidence type="ECO:0000313" key="3">
    <source>
        <dbReference type="Proteomes" id="UP000295543"/>
    </source>
</evidence>
<keyword evidence="3" id="KW-1185">Reference proteome</keyword>
<reference evidence="2 3" key="1">
    <citation type="submission" date="2019-03" db="EMBL/GenBank/DDBJ databases">
        <title>Luteimonas zhaokaii sp.nov., isolated from the rectal contents of Plateau pika in Yushu, Qinghai Province, China.</title>
        <authorList>
            <person name="Zhang G."/>
        </authorList>
    </citation>
    <scope>NUCLEOTIDE SEQUENCE [LARGE SCALE GENOMIC DNA]</scope>
    <source>
        <strain evidence="2 3">THG-MD21</strain>
    </source>
</reference>
<protein>
    <submittedName>
        <fullName evidence="2">DUF3574 domain-containing protein</fullName>
    </submittedName>
</protein>
<sequence length="160" mass="17266">MSLSFRPILSALAASLLAACATGAPAPAPGVPAVVTSAYHGDAARPAEGRGWVRTELYFATGRWDATPEDAAAAEQRWLDFLDREVTPRFPKGLSVIDVYGQWLPPGSDTPSRLRSKELVVHHPDTPEQAAAIEAIRTAWKQETGHLSVLRSQLHADVSF</sequence>
<dbReference type="PROSITE" id="PS51257">
    <property type="entry name" value="PROKAR_LIPOPROTEIN"/>
    <property type="match status" value="1"/>
</dbReference>
<name>A0A4R5UF11_9GAMM</name>
<proteinExistence type="predicted"/>
<comment type="caution">
    <text evidence="2">The sequence shown here is derived from an EMBL/GenBank/DDBJ whole genome shotgun (WGS) entry which is preliminary data.</text>
</comment>
<dbReference type="InterPro" id="IPR021957">
    <property type="entry name" value="DUF3574"/>
</dbReference>
<dbReference type="OrthoDB" id="794286at2"/>